<dbReference type="InterPro" id="IPR000719">
    <property type="entry name" value="Prot_kinase_dom"/>
</dbReference>
<feature type="compositionally biased region" description="Low complexity" evidence="6">
    <location>
        <begin position="403"/>
        <end position="413"/>
    </location>
</feature>
<evidence type="ECO:0000256" key="2">
    <source>
        <dbReference type="ARBA" id="ARBA00022741"/>
    </source>
</evidence>
<dbReference type="InterPro" id="IPR017441">
    <property type="entry name" value="Protein_kinase_ATP_BS"/>
</dbReference>
<dbReference type="SMART" id="SM00220">
    <property type="entry name" value="S_TKc"/>
    <property type="match status" value="1"/>
</dbReference>
<protein>
    <submittedName>
        <fullName evidence="9">Ser/Thr protein kinase</fullName>
    </submittedName>
</protein>
<feature type="domain" description="Protein kinase" evidence="8">
    <location>
        <begin position="35"/>
        <end position="289"/>
    </location>
</feature>
<evidence type="ECO:0000256" key="7">
    <source>
        <dbReference type="SAM" id="Phobius"/>
    </source>
</evidence>
<keyword evidence="2 5" id="KW-0547">Nucleotide-binding</keyword>
<proteinExistence type="predicted"/>
<keyword evidence="7" id="KW-0812">Transmembrane</keyword>
<evidence type="ECO:0000256" key="3">
    <source>
        <dbReference type="ARBA" id="ARBA00022777"/>
    </source>
</evidence>
<reference evidence="9 10" key="1">
    <citation type="submission" date="2023-07" db="EMBL/GenBank/DDBJ databases">
        <title>Sequencing the genomes of 1000 actinobacteria strains.</title>
        <authorList>
            <person name="Klenk H.-P."/>
        </authorList>
    </citation>
    <scope>NUCLEOTIDE SEQUENCE [LARGE SCALE GENOMIC DNA]</scope>
    <source>
        <strain evidence="9 10">DSM 44709</strain>
    </source>
</reference>
<feature type="region of interest" description="Disordered" evidence="6">
    <location>
        <begin position="1"/>
        <end position="25"/>
    </location>
</feature>
<dbReference type="EMBL" id="JAUSUZ010000001">
    <property type="protein sequence ID" value="MDQ0369602.1"/>
    <property type="molecule type" value="Genomic_DNA"/>
</dbReference>
<feature type="region of interest" description="Disordered" evidence="6">
    <location>
        <begin position="392"/>
        <end position="450"/>
    </location>
</feature>
<dbReference type="GO" id="GO:0005524">
    <property type="term" value="F:ATP binding"/>
    <property type="evidence" value="ECO:0007669"/>
    <property type="project" value="UniProtKB-UniRule"/>
</dbReference>
<dbReference type="Proteomes" id="UP001240236">
    <property type="component" value="Unassembled WGS sequence"/>
</dbReference>
<gene>
    <name evidence="9" type="ORF">J2S42_006271</name>
</gene>
<evidence type="ECO:0000256" key="1">
    <source>
        <dbReference type="ARBA" id="ARBA00022679"/>
    </source>
</evidence>
<feature type="binding site" evidence="5">
    <location>
        <position position="63"/>
    </location>
    <ligand>
        <name>ATP</name>
        <dbReference type="ChEBI" id="CHEBI:30616"/>
    </ligand>
</feature>
<dbReference type="PANTHER" id="PTHR43289">
    <property type="entry name" value="MITOGEN-ACTIVATED PROTEIN KINASE KINASE KINASE 20-RELATED"/>
    <property type="match status" value="1"/>
</dbReference>
<evidence type="ECO:0000259" key="8">
    <source>
        <dbReference type="PROSITE" id="PS50011"/>
    </source>
</evidence>
<keyword evidence="7" id="KW-1133">Transmembrane helix</keyword>
<dbReference type="Gene3D" id="1.10.510.10">
    <property type="entry name" value="Transferase(Phosphotransferase) domain 1"/>
    <property type="match status" value="1"/>
</dbReference>
<keyword evidence="3 9" id="KW-0418">Kinase</keyword>
<evidence type="ECO:0000313" key="10">
    <source>
        <dbReference type="Proteomes" id="UP001240236"/>
    </source>
</evidence>
<dbReference type="Gene3D" id="3.30.200.20">
    <property type="entry name" value="Phosphorylase Kinase, domain 1"/>
    <property type="match status" value="1"/>
</dbReference>
<dbReference type="PROSITE" id="PS00107">
    <property type="entry name" value="PROTEIN_KINASE_ATP"/>
    <property type="match status" value="1"/>
</dbReference>
<dbReference type="AlphaFoldDB" id="A0AAE4B0I3"/>
<evidence type="ECO:0000256" key="5">
    <source>
        <dbReference type="PROSITE-ProRule" id="PRU10141"/>
    </source>
</evidence>
<dbReference type="GO" id="GO:0004674">
    <property type="term" value="F:protein serine/threonine kinase activity"/>
    <property type="evidence" value="ECO:0007669"/>
    <property type="project" value="TreeGrafter"/>
</dbReference>
<keyword evidence="4 5" id="KW-0067">ATP-binding</keyword>
<accession>A0AAE4B0I3</accession>
<dbReference type="InterPro" id="IPR008271">
    <property type="entry name" value="Ser/Thr_kinase_AS"/>
</dbReference>
<dbReference type="PROSITE" id="PS00108">
    <property type="entry name" value="PROTEIN_KINASE_ST"/>
    <property type="match status" value="1"/>
</dbReference>
<dbReference type="Pfam" id="PF00069">
    <property type="entry name" value="Pkinase"/>
    <property type="match status" value="1"/>
</dbReference>
<feature type="transmembrane region" description="Helical" evidence="7">
    <location>
        <begin position="368"/>
        <end position="390"/>
    </location>
</feature>
<keyword evidence="10" id="KW-1185">Reference proteome</keyword>
<sequence>MKSPRVAPDEGAADVSRGAKISPLHSLDPTELGKYQIKGRLGEGGMGTVYLAEDAEGRQVAVKVIRADLAAEPDFRRRFRSEVNRAKQVPPFCTAEVLDADPDHEHPYLVVEFVDGPSLADVVKEQGPLTPANLHGLAIGMATALVAIHGAGVVHRDLKPRNVLLPPGSPKVIDFGIARATDATSNVTKTHEMLGTVAYMPPERLDTAGKAAPTTPKADIFAWGAVVMYAGTGRTPFQDASMPLTAMRIISAEPDLEGLTPELRKVVAAALSKKPEDRPTARKLLDMLLDGSGEATDELPPAEVVAVVTPAVDAVAEPVAAVPSASGASGTPAAGAPAAGDPAAAAGLAAAGGLGAGRGGTGGKRARLVAIVAGVLAAAAIGAAIAIPLATRGDDPGGEVNQAGTRPSGPAPAGAGGVLPGATAPDGESFTGDALPDPLPTGAGGKAVTDPLTGGANWTASTEFGGICGFTNDSLEITKQSDGWFRCTGPATAFGGDLEIAATATLITPGACASFWLSVNDPDGYVLHVCQDTLRLDRQPTGTGTKTEIGAKALTSPIALGEPVELTMRAGAERVTVWRGTEQVAIIPLAGRLPAGKVTLGVSGTAQDGPPPPYTVRVSDISVRSTG</sequence>
<dbReference type="PROSITE" id="PS50011">
    <property type="entry name" value="PROTEIN_KINASE_DOM"/>
    <property type="match status" value="1"/>
</dbReference>
<dbReference type="PANTHER" id="PTHR43289:SF34">
    <property type="entry name" value="SERINE_THREONINE-PROTEIN KINASE YBDM-RELATED"/>
    <property type="match status" value="1"/>
</dbReference>
<evidence type="ECO:0000256" key="4">
    <source>
        <dbReference type="ARBA" id="ARBA00022840"/>
    </source>
</evidence>
<keyword evidence="1" id="KW-0808">Transferase</keyword>
<dbReference type="CDD" id="cd14014">
    <property type="entry name" value="STKc_PknB_like"/>
    <property type="match status" value="1"/>
</dbReference>
<dbReference type="RefSeq" id="WP_307244939.1">
    <property type="nucleotide sequence ID" value="NZ_JAUSUZ010000001.1"/>
</dbReference>
<name>A0AAE4B0I3_9ACTN</name>
<dbReference type="SUPFAM" id="SSF56112">
    <property type="entry name" value="Protein kinase-like (PK-like)"/>
    <property type="match status" value="1"/>
</dbReference>
<evidence type="ECO:0000313" key="9">
    <source>
        <dbReference type="EMBL" id="MDQ0369602.1"/>
    </source>
</evidence>
<comment type="caution">
    <text evidence="9">The sequence shown here is derived from an EMBL/GenBank/DDBJ whole genome shotgun (WGS) entry which is preliminary data.</text>
</comment>
<keyword evidence="7" id="KW-0472">Membrane</keyword>
<feature type="region of interest" description="Disordered" evidence="6">
    <location>
        <begin position="602"/>
        <end position="627"/>
    </location>
</feature>
<organism evidence="9 10">
    <name type="scientific">Catenuloplanes indicus</name>
    <dbReference type="NCBI Taxonomy" id="137267"/>
    <lineage>
        <taxon>Bacteria</taxon>
        <taxon>Bacillati</taxon>
        <taxon>Actinomycetota</taxon>
        <taxon>Actinomycetes</taxon>
        <taxon>Micromonosporales</taxon>
        <taxon>Micromonosporaceae</taxon>
        <taxon>Catenuloplanes</taxon>
    </lineage>
</organism>
<dbReference type="InterPro" id="IPR011009">
    <property type="entry name" value="Kinase-like_dom_sf"/>
</dbReference>
<evidence type="ECO:0000256" key="6">
    <source>
        <dbReference type="SAM" id="MobiDB-lite"/>
    </source>
</evidence>